<dbReference type="AlphaFoldDB" id="A0A5B7JQX4"/>
<protein>
    <submittedName>
        <fullName evidence="1">Uncharacterized protein</fullName>
    </submittedName>
</protein>
<reference evidence="1 2" key="1">
    <citation type="submission" date="2019-05" db="EMBL/GenBank/DDBJ databases">
        <title>Another draft genome of Portunus trituberculatus and its Hox gene families provides insights of decapod evolution.</title>
        <authorList>
            <person name="Jeong J.-H."/>
            <person name="Song I."/>
            <person name="Kim S."/>
            <person name="Choi T."/>
            <person name="Kim D."/>
            <person name="Ryu S."/>
            <person name="Kim W."/>
        </authorList>
    </citation>
    <scope>NUCLEOTIDE SEQUENCE [LARGE SCALE GENOMIC DNA]</scope>
    <source>
        <tissue evidence="1">Muscle</tissue>
    </source>
</reference>
<organism evidence="1 2">
    <name type="scientific">Portunus trituberculatus</name>
    <name type="common">Swimming crab</name>
    <name type="synonym">Neptunus trituberculatus</name>
    <dbReference type="NCBI Taxonomy" id="210409"/>
    <lineage>
        <taxon>Eukaryota</taxon>
        <taxon>Metazoa</taxon>
        <taxon>Ecdysozoa</taxon>
        <taxon>Arthropoda</taxon>
        <taxon>Crustacea</taxon>
        <taxon>Multicrustacea</taxon>
        <taxon>Malacostraca</taxon>
        <taxon>Eumalacostraca</taxon>
        <taxon>Eucarida</taxon>
        <taxon>Decapoda</taxon>
        <taxon>Pleocyemata</taxon>
        <taxon>Brachyura</taxon>
        <taxon>Eubrachyura</taxon>
        <taxon>Portunoidea</taxon>
        <taxon>Portunidae</taxon>
        <taxon>Portuninae</taxon>
        <taxon>Portunus</taxon>
    </lineage>
</organism>
<dbReference type="Proteomes" id="UP000324222">
    <property type="component" value="Unassembled WGS sequence"/>
</dbReference>
<name>A0A5B7JQX4_PORTR</name>
<gene>
    <name evidence="1" type="ORF">E2C01_089929</name>
</gene>
<comment type="caution">
    <text evidence="1">The sequence shown here is derived from an EMBL/GenBank/DDBJ whole genome shotgun (WGS) entry which is preliminary data.</text>
</comment>
<sequence length="94" mass="10376">MLLFFCIRFVPSGHLSFASSLLTASKKEGRHVKTGNAESLDSGQCGQCLAHITNSAKHLSQPDVWDSGVSAWVRNGQLEHLGQWDHRKSNVKDD</sequence>
<accession>A0A5B7JQX4</accession>
<evidence type="ECO:0000313" key="1">
    <source>
        <dbReference type="EMBL" id="MPC94744.1"/>
    </source>
</evidence>
<keyword evidence="2" id="KW-1185">Reference proteome</keyword>
<proteinExistence type="predicted"/>
<dbReference type="EMBL" id="VSRR010099740">
    <property type="protein sequence ID" value="MPC94744.1"/>
    <property type="molecule type" value="Genomic_DNA"/>
</dbReference>
<evidence type="ECO:0000313" key="2">
    <source>
        <dbReference type="Proteomes" id="UP000324222"/>
    </source>
</evidence>